<evidence type="ECO:0000256" key="1">
    <source>
        <dbReference type="ARBA" id="ARBA00023015"/>
    </source>
</evidence>
<dbReference type="STRING" id="13035.Dacsa_3438"/>
<dbReference type="RefSeq" id="WP_015230906.1">
    <property type="nucleotide sequence ID" value="NC_019780.1"/>
</dbReference>
<protein>
    <submittedName>
        <fullName evidence="5">Transcriptional regulator</fullName>
    </submittedName>
</protein>
<dbReference type="SUPFAM" id="SSF46785">
    <property type="entry name" value="Winged helix' DNA-binding domain"/>
    <property type="match status" value="1"/>
</dbReference>
<dbReference type="HOGENOM" id="CLU_849007_0_0_3"/>
<dbReference type="EMBL" id="CP003944">
    <property type="protein sequence ID" value="AFZ51932.1"/>
    <property type="molecule type" value="Genomic_DNA"/>
</dbReference>
<gene>
    <name evidence="5" type="ORF">Dacsa_3438</name>
</gene>
<sequence length="339" mass="37481">MVKFHIKLDSEIPASKQLFDQIQFAIASRQYPPGHRLPSTRQLAMMTGLHRNTISKVYRQLEETGLVESLAGSGIYVKAQGHEAGNRHLSQPVASEADDFPEKTEQAVQNGINELLSLGYSLPQIREIFLSEINWRLQCSAQVLVSVPESDFGAGQLILQDLEPTLGVPTQLVLIEQLAEVLEETDSATIVTSRYFIKDVEAIAAPKSVRVIPVDIYNYAEEIKIITQLKANTCLGIVSLSSGFLDAAERIIHSLRGDELLVMSAQTTDFPRLKALVRTAQTIVCDQGSYSQVKRTVQEISDDLIRLPQVICSDNYISAESIRLLRQELGLGKSESTSS</sequence>
<reference evidence="5" key="1">
    <citation type="submission" date="2012-04" db="EMBL/GenBank/DDBJ databases">
        <title>Finished genome of Dactylococcopsis salina PCC 8305.</title>
        <authorList>
            <consortium name="US DOE Joint Genome Institute"/>
            <person name="Gugger M."/>
            <person name="Coursin T."/>
            <person name="Rippka R."/>
            <person name="Tandeau De Marsac N."/>
            <person name="Huntemann M."/>
            <person name="Wei C.-L."/>
            <person name="Han J."/>
            <person name="Detter J.C."/>
            <person name="Han C."/>
            <person name="Tapia R."/>
            <person name="Daligault H."/>
            <person name="Chen A."/>
            <person name="Krypides N."/>
            <person name="Mavromatis K."/>
            <person name="Markowitz V."/>
            <person name="Szeto E."/>
            <person name="Ivanova N."/>
            <person name="Ovchinnikova G."/>
            <person name="Pagani I."/>
            <person name="Pati A."/>
            <person name="Goodwin L."/>
            <person name="Peters L."/>
            <person name="Pitluck S."/>
            <person name="Woyke T."/>
            <person name="Kerfeld C."/>
        </authorList>
    </citation>
    <scope>NUCLEOTIDE SEQUENCE [LARGE SCALE GENOMIC DNA]</scope>
    <source>
        <strain evidence="5">PCC 8305</strain>
    </source>
</reference>
<keyword evidence="3" id="KW-0804">Transcription</keyword>
<dbReference type="InterPro" id="IPR036390">
    <property type="entry name" value="WH_DNA-bd_sf"/>
</dbReference>
<dbReference type="AlphaFoldDB" id="K9YZL6"/>
<dbReference type="CDD" id="cd07377">
    <property type="entry name" value="WHTH_GntR"/>
    <property type="match status" value="1"/>
</dbReference>
<name>K9YZL6_DACS8</name>
<dbReference type="Gene3D" id="1.10.10.10">
    <property type="entry name" value="Winged helix-like DNA-binding domain superfamily/Winged helix DNA-binding domain"/>
    <property type="match status" value="1"/>
</dbReference>
<dbReference type="PANTHER" id="PTHR38445:SF9">
    <property type="entry name" value="HTH-TYPE TRANSCRIPTIONAL REPRESSOR YTRA"/>
    <property type="match status" value="1"/>
</dbReference>
<dbReference type="OrthoDB" id="9801546at2"/>
<keyword evidence="1" id="KW-0805">Transcription regulation</keyword>
<dbReference type="SMART" id="SM00345">
    <property type="entry name" value="HTH_GNTR"/>
    <property type="match status" value="1"/>
</dbReference>
<evidence type="ECO:0000256" key="2">
    <source>
        <dbReference type="ARBA" id="ARBA00023125"/>
    </source>
</evidence>
<dbReference type="PRINTS" id="PR00035">
    <property type="entry name" value="HTHGNTR"/>
</dbReference>
<dbReference type="PATRIC" id="fig|13035.3.peg.3894"/>
<organism evidence="5 6">
    <name type="scientific">Dactylococcopsis salina (strain PCC 8305)</name>
    <name type="common">Myxobactron salinum</name>
    <dbReference type="NCBI Taxonomy" id="13035"/>
    <lineage>
        <taxon>Bacteria</taxon>
        <taxon>Bacillati</taxon>
        <taxon>Cyanobacteriota</taxon>
        <taxon>Cyanophyceae</taxon>
        <taxon>Nodosilineales</taxon>
        <taxon>Cymatolegaceae</taxon>
        <taxon>Dactylococcopsis</taxon>
    </lineage>
</organism>
<dbReference type="KEGG" id="dsl:Dacsa_3438"/>
<evidence type="ECO:0000259" key="4">
    <source>
        <dbReference type="PROSITE" id="PS50949"/>
    </source>
</evidence>
<dbReference type="GO" id="GO:0003700">
    <property type="term" value="F:DNA-binding transcription factor activity"/>
    <property type="evidence" value="ECO:0007669"/>
    <property type="project" value="InterPro"/>
</dbReference>
<keyword evidence="2" id="KW-0238">DNA-binding</keyword>
<accession>K9YZL6</accession>
<dbReference type="InterPro" id="IPR000524">
    <property type="entry name" value="Tscrpt_reg_HTH_GntR"/>
</dbReference>
<dbReference type="Proteomes" id="UP000010482">
    <property type="component" value="Chromosome"/>
</dbReference>
<feature type="domain" description="HTH gntR-type" evidence="4">
    <location>
        <begin position="12"/>
        <end position="80"/>
    </location>
</feature>
<evidence type="ECO:0000313" key="5">
    <source>
        <dbReference type="EMBL" id="AFZ51932.1"/>
    </source>
</evidence>
<evidence type="ECO:0000313" key="6">
    <source>
        <dbReference type="Proteomes" id="UP000010482"/>
    </source>
</evidence>
<dbReference type="PANTHER" id="PTHR38445">
    <property type="entry name" value="HTH-TYPE TRANSCRIPTIONAL REPRESSOR YTRA"/>
    <property type="match status" value="1"/>
</dbReference>
<dbReference type="InterPro" id="IPR036388">
    <property type="entry name" value="WH-like_DNA-bd_sf"/>
</dbReference>
<dbReference type="GO" id="GO:0003677">
    <property type="term" value="F:DNA binding"/>
    <property type="evidence" value="ECO:0007669"/>
    <property type="project" value="UniProtKB-KW"/>
</dbReference>
<dbReference type="PROSITE" id="PS50949">
    <property type="entry name" value="HTH_GNTR"/>
    <property type="match status" value="1"/>
</dbReference>
<dbReference type="Pfam" id="PF00392">
    <property type="entry name" value="GntR"/>
    <property type="match status" value="1"/>
</dbReference>
<dbReference type="eggNOG" id="COG1725">
    <property type="taxonomic scope" value="Bacteria"/>
</dbReference>
<proteinExistence type="predicted"/>
<evidence type="ECO:0000256" key="3">
    <source>
        <dbReference type="ARBA" id="ARBA00023163"/>
    </source>
</evidence>
<keyword evidence="6" id="KW-1185">Reference proteome</keyword>